<dbReference type="PANTHER" id="PTHR19446">
    <property type="entry name" value="REVERSE TRANSCRIPTASES"/>
    <property type="match status" value="1"/>
</dbReference>
<dbReference type="AlphaFoldDB" id="A0ABD0KEM3"/>
<dbReference type="SUPFAM" id="SSF56219">
    <property type="entry name" value="DNase I-like"/>
    <property type="match status" value="1"/>
</dbReference>
<evidence type="ECO:0008006" key="3">
    <source>
        <dbReference type="Google" id="ProtNLM"/>
    </source>
</evidence>
<dbReference type="Proteomes" id="UP001519460">
    <property type="component" value="Unassembled WGS sequence"/>
</dbReference>
<dbReference type="EMBL" id="JACVVK020000193">
    <property type="protein sequence ID" value="KAK7485563.1"/>
    <property type="molecule type" value="Genomic_DNA"/>
</dbReference>
<name>A0ABD0KEM3_9CAEN</name>
<feature type="non-terminal residue" evidence="1">
    <location>
        <position position="421"/>
    </location>
</feature>
<gene>
    <name evidence="1" type="ORF">BaRGS_00023251</name>
</gene>
<protein>
    <recommendedName>
        <fullName evidence="3">Endonuclease/exonuclease/phosphatase domain-containing protein</fullName>
    </recommendedName>
</protein>
<sequence length="421" mass="47579">MAHLRPQLVTTMEDNFDRTTTKEYTGYDKDVLLGGVYIPPEGSRYSTIDLFDELENSLVDNVHRLDPYILLAGDFNAYTKLSDDFIDADDLMHDNVPGVEEYIVDSTFIPPKRHSQDQHRPNNYGYRLLELCKAHSVYIFNGRVGHDAKVGALTSNSSSVVDYYIGSSHLLSLVEDLFIAPFDAMLSDVHNALCLTLKTLTNNDATQDDAPEDRVQTVSQVAVGARVRRWDPTKGQVFKDGLAERGTDHIHTMLDNGADINLINTEVVNTLLEVASDTLGTVSRTANADTRRRRRQAWFNDACRKKRLEYLRAKAKCKRNDTPDTRDELRIKNHSLNELNAPITEEEVLTAIKTTKNGKAAGIDEIYNEYLKNSVPVMTSVYCRLFNKALDESVVPEDWVTGLIKPLYKGKGDRHDCDNYR</sequence>
<reference evidence="1 2" key="1">
    <citation type="journal article" date="2023" name="Sci. Data">
        <title>Genome assembly of the Korean intertidal mud-creeper Batillaria attramentaria.</title>
        <authorList>
            <person name="Patra A.K."/>
            <person name="Ho P.T."/>
            <person name="Jun S."/>
            <person name="Lee S.J."/>
            <person name="Kim Y."/>
            <person name="Won Y.J."/>
        </authorList>
    </citation>
    <scope>NUCLEOTIDE SEQUENCE [LARGE SCALE GENOMIC DNA]</scope>
    <source>
        <strain evidence="1">Wonlab-2016</strain>
    </source>
</reference>
<dbReference type="Gene3D" id="3.60.10.10">
    <property type="entry name" value="Endonuclease/exonuclease/phosphatase"/>
    <property type="match status" value="1"/>
</dbReference>
<dbReference type="InterPro" id="IPR036691">
    <property type="entry name" value="Endo/exonu/phosph_ase_sf"/>
</dbReference>
<accession>A0ABD0KEM3</accession>
<evidence type="ECO:0000313" key="2">
    <source>
        <dbReference type="Proteomes" id="UP001519460"/>
    </source>
</evidence>
<evidence type="ECO:0000313" key="1">
    <source>
        <dbReference type="EMBL" id="KAK7485563.1"/>
    </source>
</evidence>
<comment type="caution">
    <text evidence="1">The sequence shown here is derived from an EMBL/GenBank/DDBJ whole genome shotgun (WGS) entry which is preliminary data.</text>
</comment>
<organism evidence="1 2">
    <name type="scientific">Batillaria attramentaria</name>
    <dbReference type="NCBI Taxonomy" id="370345"/>
    <lineage>
        <taxon>Eukaryota</taxon>
        <taxon>Metazoa</taxon>
        <taxon>Spiralia</taxon>
        <taxon>Lophotrochozoa</taxon>
        <taxon>Mollusca</taxon>
        <taxon>Gastropoda</taxon>
        <taxon>Caenogastropoda</taxon>
        <taxon>Sorbeoconcha</taxon>
        <taxon>Cerithioidea</taxon>
        <taxon>Batillariidae</taxon>
        <taxon>Batillaria</taxon>
    </lineage>
</organism>
<keyword evidence="2" id="KW-1185">Reference proteome</keyword>
<proteinExistence type="predicted"/>